<name>A0AA38R4A9_9PEZI</name>
<comment type="caution">
    <text evidence="2">The sequence shown here is derived from an EMBL/GenBank/DDBJ whole genome shotgun (WGS) entry which is preliminary data.</text>
</comment>
<protein>
    <submittedName>
        <fullName evidence="2">Uncharacterized protein</fullName>
    </submittedName>
</protein>
<dbReference type="PANTHER" id="PTHR41390">
    <property type="entry name" value="CHROMOSOME 7, WHOLE GENOME SHOTGUN SEQUENCE"/>
    <property type="match status" value="1"/>
</dbReference>
<sequence length="221" mass="23125">MSSPPSSGASTPSPRGGRAQLPPELMEILYPSLQIGAGAGTLGLFVGAAAGIARSAPPVLFALASGAQWFALGSSYYASRSVVMRAWGGDEKLSKFDKVKASGIAGGFAGVIGGLLRGPRNVLPGAIVFSLFGVGGQALANGLSSEGVKQEKNTSWLDSKWSPVKRLTDEQYEKVLEEKILQLEVEIALVDDKIADIRASQQQSRPNDARPNSVGDGKRTK</sequence>
<proteinExistence type="predicted"/>
<dbReference type="AlphaFoldDB" id="A0AA38R4A9"/>
<dbReference type="PANTHER" id="PTHR41390:SF1">
    <property type="entry name" value="NADH-UBIQUINONE OXIDOREDUCTASE 213 KDA SUBUNIT"/>
    <property type="match status" value="1"/>
</dbReference>
<reference evidence="2" key="1">
    <citation type="submission" date="2022-07" db="EMBL/GenBank/DDBJ databases">
        <title>Fungi with potential for degradation of polypropylene.</title>
        <authorList>
            <person name="Gostincar C."/>
        </authorList>
    </citation>
    <scope>NUCLEOTIDE SEQUENCE</scope>
    <source>
        <strain evidence="2">EXF-13308</strain>
    </source>
</reference>
<gene>
    <name evidence="2" type="ORF">NKR23_g9590</name>
</gene>
<keyword evidence="3" id="KW-1185">Reference proteome</keyword>
<evidence type="ECO:0000256" key="1">
    <source>
        <dbReference type="SAM" id="MobiDB-lite"/>
    </source>
</evidence>
<evidence type="ECO:0000313" key="3">
    <source>
        <dbReference type="Proteomes" id="UP001174694"/>
    </source>
</evidence>
<evidence type="ECO:0000313" key="2">
    <source>
        <dbReference type="EMBL" id="KAJ9136723.1"/>
    </source>
</evidence>
<dbReference type="EMBL" id="JANBVO010000038">
    <property type="protein sequence ID" value="KAJ9136723.1"/>
    <property type="molecule type" value="Genomic_DNA"/>
</dbReference>
<accession>A0AA38R4A9</accession>
<organism evidence="2 3">
    <name type="scientific">Pleurostoma richardsiae</name>
    <dbReference type="NCBI Taxonomy" id="41990"/>
    <lineage>
        <taxon>Eukaryota</taxon>
        <taxon>Fungi</taxon>
        <taxon>Dikarya</taxon>
        <taxon>Ascomycota</taxon>
        <taxon>Pezizomycotina</taxon>
        <taxon>Sordariomycetes</taxon>
        <taxon>Sordariomycetidae</taxon>
        <taxon>Calosphaeriales</taxon>
        <taxon>Pleurostomataceae</taxon>
        <taxon>Pleurostoma</taxon>
    </lineage>
</organism>
<feature type="region of interest" description="Disordered" evidence="1">
    <location>
        <begin position="198"/>
        <end position="221"/>
    </location>
</feature>
<dbReference type="Proteomes" id="UP001174694">
    <property type="component" value="Unassembled WGS sequence"/>
</dbReference>